<dbReference type="PROSITE" id="PS50109">
    <property type="entry name" value="HIS_KIN"/>
    <property type="match status" value="1"/>
</dbReference>
<feature type="domain" description="Histidine kinase" evidence="7">
    <location>
        <begin position="771"/>
        <end position="965"/>
    </location>
</feature>
<dbReference type="InterPro" id="IPR005467">
    <property type="entry name" value="His_kinase_dom"/>
</dbReference>
<name>M0CWF6_9EURY</name>
<feature type="domain" description="PAS" evidence="9">
    <location>
        <begin position="253"/>
        <end position="302"/>
    </location>
</feature>
<dbReference type="STRING" id="797114.C475_06515"/>
<feature type="domain" description="PAS" evidence="9">
    <location>
        <begin position="131"/>
        <end position="201"/>
    </location>
</feature>
<dbReference type="SMART" id="SM00086">
    <property type="entry name" value="PAC"/>
    <property type="match status" value="4"/>
</dbReference>
<dbReference type="InterPro" id="IPR052162">
    <property type="entry name" value="Sensor_kinase/Photoreceptor"/>
</dbReference>
<dbReference type="EMBL" id="AOIU01000013">
    <property type="protein sequence ID" value="ELZ27551.1"/>
    <property type="molecule type" value="Genomic_DNA"/>
</dbReference>
<dbReference type="Gene3D" id="3.40.50.2300">
    <property type="match status" value="1"/>
</dbReference>
<dbReference type="SUPFAM" id="SSF55874">
    <property type="entry name" value="ATPase domain of HSP90 chaperone/DNA topoisomerase II/histidine kinase"/>
    <property type="match status" value="1"/>
</dbReference>
<dbReference type="SMART" id="SM00388">
    <property type="entry name" value="HisKA"/>
    <property type="match status" value="1"/>
</dbReference>
<evidence type="ECO:0000313" key="11">
    <source>
        <dbReference type="EMBL" id="ELZ27551.1"/>
    </source>
</evidence>
<dbReference type="InterPro" id="IPR000014">
    <property type="entry name" value="PAS"/>
</dbReference>
<dbReference type="Gene3D" id="3.30.450.20">
    <property type="entry name" value="PAS domain"/>
    <property type="match status" value="5"/>
</dbReference>
<evidence type="ECO:0000256" key="2">
    <source>
        <dbReference type="ARBA" id="ARBA00012438"/>
    </source>
</evidence>
<dbReference type="InterPro" id="IPR001610">
    <property type="entry name" value="PAC"/>
</dbReference>
<dbReference type="Pfam" id="PF00072">
    <property type="entry name" value="Response_reg"/>
    <property type="match status" value="1"/>
</dbReference>
<dbReference type="PATRIC" id="fig|797114.5.peg.1331"/>
<dbReference type="PROSITE" id="PS50110">
    <property type="entry name" value="RESPONSE_REGULATORY"/>
    <property type="match status" value="1"/>
</dbReference>
<sequence length="972" mass="108630">MLHVDDEPDFADMAATFVEREDERFVVETAASASEGLERLADEPFDCIVSDYEMPGRDGIALLEAIRAEYPELPFILYTGKGSEEVASEAISAGVTDYLQKATGTSQYAVLANRIANAVEQYRSKRELEASRERLSLFFHQSPLGVIEWNEDGEVARVNEKAEKILGYAEADLVGDSWETIVPESDREQVAAVVSSLLAADDGYHSINGNVREDGERIVCEWHNRVVTDDSGETVAIFSQFRDITDRKGGQADGELETRAMNEAPVGITIADPTRDDNPIVYANERFEQLTGYDEAEVLGRNCRFLQGADTAGEPVAAMRSAIDAGEPVTVELRNYRKDGTEFWNRVSIAPVRSAEGTITNYVGFQRDVTAENERERRLERNERRYRAVFNDPNILVGLLDTDGTVLDINDTAMEYVAGTRESVTGQPFWATPWFDHSEAVQRDVREWVERAVDGEYVEFEADLVRSNGVPYTVEGVFRPVTDDDGEVVSLLVSDRDVTERKARERELQQYESYLEGSSDIITVLDESGTVTYQSPAVERILGYDADALVGQHGFDYVHPDDEERTFEAFADLVAEPESTVTVECRFRTADDEWRWLEIRGRNRLDHDAIEGVVTNNRDITERIARERELEATNALLSTLVETLPVGILVEDESRNVLTVNERLLELFDGPTFPEPVTGADCEQLAADLGETFVESERFVARIADLVGRRESVRDEELSLRDGRTFARSYEPIELTDGVGHLWVYRDITDRRDREQALTRERDRLDEFASVVSHDLRNPLNVAQGRLEFVREECDSDHIETIATALHRIERITADVLWLARGGRDIGALHAVVLEAAVDGSWELVADDAARAELRYASDDGPLPTIEADDDRLYQLLENLLRNALEHGGEDVVVTVGALEDGFYIEDDGPGIPEAERADVFDAGYSTKEAGTGFGLSIVEQIADAHGWEIRVTESVEGGARFEITGVEFAVE</sequence>
<dbReference type="AlphaFoldDB" id="M0CWF6"/>
<evidence type="ECO:0000259" key="10">
    <source>
        <dbReference type="PROSITE" id="PS50113"/>
    </source>
</evidence>
<dbReference type="InterPro" id="IPR011006">
    <property type="entry name" value="CheY-like_superfamily"/>
</dbReference>
<dbReference type="CDD" id="cd00130">
    <property type="entry name" value="PAS"/>
    <property type="match status" value="4"/>
</dbReference>
<dbReference type="SMART" id="SM00091">
    <property type="entry name" value="PAS"/>
    <property type="match status" value="5"/>
</dbReference>
<dbReference type="Pfam" id="PF08447">
    <property type="entry name" value="PAS_3"/>
    <property type="match status" value="1"/>
</dbReference>
<dbReference type="InterPro" id="IPR001789">
    <property type="entry name" value="Sig_transdc_resp-reg_receiver"/>
</dbReference>
<protein>
    <recommendedName>
        <fullName evidence="2">histidine kinase</fullName>
        <ecNumber evidence="2">2.7.13.3</ecNumber>
    </recommendedName>
</protein>
<evidence type="ECO:0000259" key="7">
    <source>
        <dbReference type="PROSITE" id="PS50109"/>
    </source>
</evidence>
<accession>M0CWF6</accession>
<dbReference type="Pfam" id="PF00512">
    <property type="entry name" value="HisKA"/>
    <property type="match status" value="1"/>
</dbReference>
<dbReference type="NCBIfam" id="TIGR00229">
    <property type="entry name" value="sensory_box"/>
    <property type="match status" value="4"/>
</dbReference>
<keyword evidence="5 11" id="KW-0418">Kinase</keyword>
<dbReference type="InterPro" id="IPR000700">
    <property type="entry name" value="PAS-assoc_C"/>
</dbReference>
<dbReference type="Pfam" id="PF08448">
    <property type="entry name" value="PAS_4"/>
    <property type="match status" value="2"/>
</dbReference>
<dbReference type="Pfam" id="PF13188">
    <property type="entry name" value="PAS_8"/>
    <property type="match status" value="1"/>
</dbReference>
<dbReference type="PANTHER" id="PTHR43304">
    <property type="entry name" value="PHYTOCHROME-LIKE PROTEIN CPH1"/>
    <property type="match status" value="1"/>
</dbReference>
<dbReference type="eggNOG" id="arCOG02387">
    <property type="taxonomic scope" value="Archaea"/>
</dbReference>
<dbReference type="SUPFAM" id="SSF52172">
    <property type="entry name" value="CheY-like"/>
    <property type="match status" value="1"/>
</dbReference>
<dbReference type="InterPro" id="IPR013655">
    <property type="entry name" value="PAS_fold_3"/>
</dbReference>
<evidence type="ECO:0000259" key="8">
    <source>
        <dbReference type="PROSITE" id="PS50110"/>
    </source>
</evidence>
<comment type="catalytic activity">
    <reaction evidence="1">
        <text>ATP + protein L-histidine = ADP + protein N-phospho-L-histidine.</text>
        <dbReference type="EC" id="2.7.13.3"/>
    </reaction>
</comment>
<evidence type="ECO:0000256" key="6">
    <source>
        <dbReference type="PROSITE-ProRule" id="PRU00169"/>
    </source>
</evidence>
<dbReference type="SUPFAM" id="SSF55785">
    <property type="entry name" value="PYP-like sensor domain (PAS domain)"/>
    <property type="match status" value="5"/>
</dbReference>
<dbReference type="InterPro" id="IPR004358">
    <property type="entry name" value="Sig_transdc_His_kin-like_C"/>
</dbReference>
<keyword evidence="4" id="KW-0808">Transferase</keyword>
<dbReference type="Gene3D" id="3.30.565.10">
    <property type="entry name" value="Histidine kinase-like ATPase, C-terminal domain"/>
    <property type="match status" value="1"/>
</dbReference>
<gene>
    <name evidence="11" type="ORF">C475_06515</name>
</gene>
<keyword evidence="12" id="KW-1185">Reference proteome</keyword>
<dbReference type="CDD" id="cd00082">
    <property type="entry name" value="HisKA"/>
    <property type="match status" value="1"/>
</dbReference>
<dbReference type="GO" id="GO:0000155">
    <property type="term" value="F:phosphorelay sensor kinase activity"/>
    <property type="evidence" value="ECO:0007669"/>
    <property type="project" value="InterPro"/>
</dbReference>
<dbReference type="eggNOG" id="arCOG02333">
    <property type="taxonomic scope" value="Archaea"/>
</dbReference>
<feature type="modified residue" description="4-aspartylphosphate" evidence="6">
    <location>
        <position position="51"/>
    </location>
</feature>
<dbReference type="InterPro" id="IPR003661">
    <property type="entry name" value="HisK_dim/P_dom"/>
</dbReference>
<evidence type="ECO:0000256" key="5">
    <source>
        <dbReference type="ARBA" id="ARBA00022777"/>
    </source>
</evidence>
<dbReference type="Gene3D" id="1.10.287.130">
    <property type="match status" value="1"/>
</dbReference>
<organism evidence="11 12">
    <name type="scientific">Halosimplex carlsbadense 2-9-1</name>
    <dbReference type="NCBI Taxonomy" id="797114"/>
    <lineage>
        <taxon>Archaea</taxon>
        <taxon>Methanobacteriati</taxon>
        <taxon>Methanobacteriota</taxon>
        <taxon>Stenosarchaea group</taxon>
        <taxon>Halobacteria</taxon>
        <taxon>Halobacteriales</taxon>
        <taxon>Haloarculaceae</taxon>
        <taxon>Halosimplex</taxon>
    </lineage>
</organism>
<feature type="domain" description="PAC" evidence="10">
    <location>
        <begin position="581"/>
        <end position="632"/>
    </location>
</feature>
<dbReference type="EC" id="2.7.13.3" evidence="2"/>
<dbReference type="InterPro" id="IPR036097">
    <property type="entry name" value="HisK_dim/P_sf"/>
</dbReference>
<dbReference type="InterPro" id="IPR003594">
    <property type="entry name" value="HATPase_dom"/>
</dbReference>
<dbReference type="CDD" id="cd00156">
    <property type="entry name" value="REC"/>
    <property type="match status" value="1"/>
</dbReference>
<feature type="domain" description="PAS" evidence="9">
    <location>
        <begin position="507"/>
        <end position="577"/>
    </location>
</feature>
<comment type="caution">
    <text evidence="11">The sequence shown here is derived from an EMBL/GenBank/DDBJ whole genome shotgun (WGS) entry which is preliminary data.</text>
</comment>
<evidence type="ECO:0000256" key="3">
    <source>
        <dbReference type="ARBA" id="ARBA00022553"/>
    </source>
</evidence>
<evidence type="ECO:0000259" key="9">
    <source>
        <dbReference type="PROSITE" id="PS50112"/>
    </source>
</evidence>
<dbReference type="InterPro" id="IPR035965">
    <property type="entry name" value="PAS-like_dom_sf"/>
</dbReference>
<dbReference type="PANTHER" id="PTHR43304:SF1">
    <property type="entry name" value="PAC DOMAIN-CONTAINING PROTEIN"/>
    <property type="match status" value="1"/>
</dbReference>
<dbReference type="PROSITE" id="PS50112">
    <property type="entry name" value="PAS"/>
    <property type="match status" value="3"/>
</dbReference>
<dbReference type="PROSITE" id="PS50113">
    <property type="entry name" value="PAC"/>
    <property type="match status" value="3"/>
</dbReference>
<reference evidence="11 12" key="1">
    <citation type="journal article" date="2014" name="PLoS Genet.">
        <title>Phylogenetically driven sequencing of extremely halophilic archaea reveals strategies for static and dynamic osmo-response.</title>
        <authorList>
            <person name="Becker E.A."/>
            <person name="Seitzer P.M."/>
            <person name="Tritt A."/>
            <person name="Larsen D."/>
            <person name="Krusor M."/>
            <person name="Yao A.I."/>
            <person name="Wu D."/>
            <person name="Madern D."/>
            <person name="Eisen J.A."/>
            <person name="Darling A.E."/>
            <person name="Facciotti M.T."/>
        </authorList>
    </citation>
    <scope>NUCLEOTIDE SEQUENCE [LARGE SCALE GENOMIC DNA]</scope>
    <source>
        <strain evidence="11 12">2-9-1</strain>
    </source>
</reference>
<dbReference type="Proteomes" id="UP000011626">
    <property type="component" value="Unassembled WGS sequence"/>
</dbReference>
<dbReference type="Pfam" id="PF02518">
    <property type="entry name" value="HATPase_c"/>
    <property type="match status" value="1"/>
</dbReference>
<keyword evidence="3 6" id="KW-0597">Phosphoprotein</keyword>
<dbReference type="Pfam" id="PF13426">
    <property type="entry name" value="PAS_9"/>
    <property type="match status" value="1"/>
</dbReference>
<evidence type="ECO:0000313" key="12">
    <source>
        <dbReference type="Proteomes" id="UP000011626"/>
    </source>
</evidence>
<feature type="domain" description="Response regulatory" evidence="8">
    <location>
        <begin position="1"/>
        <end position="116"/>
    </location>
</feature>
<dbReference type="PRINTS" id="PR00344">
    <property type="entry name" value="BCTRLSENSOR"/>
</dbReference>
<evidence type="ECO:0000256" key="1">
    <source>
        <dbReference type="ARBA" id="ARBA00000085"/>
    </source>
</evidence>
<feature type="domain" description="PAC" evidence="10">
    <location>
        <begin position="329"/>
        <end position="381"/>
    </location>
</feature>
<dbReference type="CDD" id="cd00075">
    <property type="entry name" value="HATPase"/>
    <property type="match status" value="1"/>
</dbReference>
<dbReference type="SUPFAM" id="SSF47384">
    <property type="entry name" value="Homodimeric domain of signal transducing histidine kinase"/>
    <property type="match status" value="1"/>
</dbReference>
<dbReference type="SMART" id="SM00448">
    <property type="entry name" value="REC"/>
    <property type="match status" value="1"/>
</dbReference>
<dbReference type="InterPro" id="IPR013656">
    <property type="entry name" value="PAS_4"/>
</dbReference>
<dbReference type="SMART" id="SM00387">
    <property type="entry name" value="HATPase_c"/>
    <property type="match status" value="1"/>
</dbReference>
<feature type="domain" description="PAC" evidence="10">
    <location>
        <begin position="458"/>
        <end position="510"/>
    </location>
</feature>
<dbReference type="InterPro" id="IPR036890">
    <property type="entry name" value="HATPase_C_sf"/>
</dbReference>
<evidence type="ECO:0000256" key="4">
    <source>
        <dbReference type="ARBA" id="ARBA00022679"/>
    </source>
</evidence>
<proteinExistence type="predicted"/>